<dbReference type="InterPro" id="IPR004099">
    <property type="entry name" value="Pyr_nucl-diS_OxRdtase_dimer"/>
</dbReference>
<dbReference type="InterPro" id="IPR036188">
    <property type="entry name" value="FAD/NAD-bd_sf"/>
</dbReference>
<keyword evidence="3" id="KW-0285">Flavoprotein</keyword>
<evidence type="ECO:0008006" key="10">
    <source>
        <dbReference type="Google" id="ProtNLM"/>
    </source>
</evidence>
<dbReference type="Pfam" id="PF07992">
    <property type="entry name" value="Pyr_redox_2"/>
    <property type="match status" value="1"/>
</dbReference>
<comment type="caution">
    <text evidence="8">The sequence shown here is derived from an EMBL/GenBank/DDBJ whole genome shotgun (WGS) entry which is preliminary data.</text>
</comment>
<keyword evidence="9" id="KW-1185">Reference proteome</keyword>
<keyword evidence="4" id="KW-0274">FAD</keyword>
<organism evidence="8 9">
    <name type="scientific">Winogradskya consettensis</name>
    <dbReference type="NCBI Taxonomy" id="113560"/>
    <lineage>
        <taxon>Bacteria</taxon>
        <taxon>Bacillati</taxon>
        <taxon>Actinomycetota</taxon>
        <taxon>Actinomycetes</taxon>
        <taxon>Micromonosporales</taxon>
        <taxon>Micromonosporaceae</taxon>
        <taxon>Winogradskya</taxon>
    </lineage>
</organism>
<evidence type="ECO:0000256" key="1">
    <source>
        <dbReference type="ARBA" id="ARBA00001974"/>
    </source>
</evidence>
<dbReference type="GO" id="GO:0006103">
    <property type="term" value="P:2-oxoglutarate metabolic process"/>
    <property type="evidence" value="ECO:0007669"/>
    <property type="project" value="TreeGrafter"/>
</dbReference>
<dbReference type="Gene3D" id="3.30.390.30">
    <property type="match status" value="1"/>
</dbReference>
<feature type="domain" description="Pyridine nucleotide-disulphide oxidoreductase dimerisation" evidence="6">
    <location>
        <begin position="172"/>
        <end position="278"/>
    </location>
</feature>
<dbReference type="AlphaFoldDB" id="A0A919SQM8"/>
<keyword evidence="5" id="KW-0520">NAD</keyword>
<dbReference type="EMBL" id="BOQP01000022">
    <property type="protein sequence ID" value="GIM75063.1"/>
    <property type="molecule type" value="Genomic_DNA"/>
</dbReference>
<dbReference type="InterPro" id="IPR016156">
    <property type="entry name" value="FAD/NAD-linked_Rdtase_dimer_sf"/>
</dbReference>
<evidence type="ECO:0000313" key="8">
    <source>
        <dbReference type="EMBL" id="GIM75063.1"/>
    </source>
</evidence>
<dbReference type="Gene3D" id="3.50.50.60">
    <property type="entry name" value="FAD/NAD(P)-binding domain"/>
    <property type="match status" value="2"/>
</dbReference>
<feature type="domain" description="FAD/NAD(P)-binding" evidence="7">
    <location>
        <begin position="50"/>
        <end position="133"/>
    </location>
</feature>
<evidence type="ECO:0000256" key="2">
    <source>
        <dbReference type="ARBA" id="ARBA00007532"/>
    </source>
</evidence>
<evidence type="ECO:0000256" key="3">
    <source>
        <dbReference type="ARBA" id="ARBA00022630"/>
    </source>
</evidence>
<dbReference type="Proteomes" id="UP000680865">
    <property type="component" value="Unassembled WGS sequence"/>
</dbReference>
<proteinExistence type="inferred from homology"/>
<evidence type="ECO:0000313" key="9">
    <source>
        <dbReference type="Proteomes" id="UP000680865"/>
    </source>
</evidence>
<dbReference type="Pfam" id="PF02852">
    <property type="entry name" value="Pyr_redox_dim"/>
    <property type="match status" value="1"/>
</dbReference>
<reference evidence="8" key="1">
    <citation type="submission" date="2021-03" db="EMBL/GenBank/DDBJ databases">
        <title>Whole genome shotgun sequence of Actinoplanes consettensis NBRC 14913.</title>
        <authorList>
            <person name="Komaki H."/>
            <person name="Tamura T."/>
        </authorList>
    </citation>
    <scope>NUCLEOTIDE SEQUENCE</scope>
    <source>
        <strain evidence="8">NBRC 14913</strain>
    </source>
</reference>
<dbReference type="PRINTS" id="PR00411">
    <property type="entry name" value="PNDRDTASEI"/>
</dbReference>
<evidence type="ECO:0000256" key="4">
    <source>
        <dbReference type="ARBA" id="ARBA00022827"/>
    </source>
</evidence>
<accession>A0A919SQM8</accession>
<dbReference type="GO" id="GO:0050660">
    <property type="term" value="F:flavin adenine dinucleotide binding"/>
    <property type="evidence" value="ECO:0007669"/>
    <property type="project" value="TreeGrafter"/>
</dbReference>
<gene>
    <name evidence="8" type="ORF">Aco04nite_43450</name>
</gene>
<dbReference type="InterPro" id="IPR023753">
    <property type="entry name" value="FAD/NAD-binding_dom"/>
</dbReference>
<dbReference type="SUPFAM" id="SSF51905">
    <property type="entry name" value="FAD/NAD(P)-binding domain"/>
    <property type="match status" value="1"/>
</dbReference>
<dbReference type="PANTHER" id="PTHR22912:SF151">
    <property type="entry name" value="DIHYDROLIPOYL DEHYDROGENASE, MITOCHONDRIAL"/>
    <property type="match status" value="1"/>
</dbReference>
<evidence type="ECO:0000256" key="5">
    <source>
        <dbReference type="ARBA" id="ARBA00023027"/>
    </source>
</evidence>
<sequence length="289" mass="30935">MARRYARATTTDHFGDPVEKLHRAHGLAQKTVGARTEGSENDVVVVERRQRDVVSVERAGAVRITLGDGQTVETDELLVAVGRVPRTGDLGLETAGLKPGGWLEVDDTLRVSDVPDGWLYAAGDVNHRALLTHQGKYQARAAGDVIVARALGRPVQDEPWGAHVATADHQAVPQVVFTDPEVASVGLTAAAAEQAGHRIRSVDYEVGSIAGAALHADGYQGHARMVVDEDRQVLLGFTVVGPDVAELLQAATVAIVGEVPLARLWHAVPAYPTISEIWLRLLEEYGRPG</sequence>
<protein>
    <recommendedName>
        <fullName evidence="10">Dihydrolipoamide dehydrogenase</fullName>
    </recommendedName>
</protein>
<comment type="similarity">
    <text evidence="2">Belongs to the class-I pyridine nucleotide-disulfide oxidoreductase family.</text>
</comment>
<name>A0A919SQM8_9ACTN</name>
<dbReference type="PANTHER" id="PTHR22912">
    <property type="entry name" value="DISULFIDE OXIDOREDUCTASE"/>
    <property type="match status" value="1"/>
</dbReference>
<dbReference type="InterPro" id="IPR050151">
    <property type="entry name" value="Class-I_Pyr_Nuc-Dis_Oxidored"/>
</dbReference>
<dbReference type="SUPFAM" id="SSF55424">
    <property type="entry name" value="FAD/NAD-linked reductases, dimerisation (C-terminal) domain"/>
    <property type="match status" value="1"/>
</dbReference>
<dbReference type="GO" id="GO:0004148">
    <property type="term" value="F:dihydrolipoyl dehydrogenase (NADH) activity"/>
    <property type="evidence" value="ECO:0007669"/>
    <property type="project" value="TreeGrafter"/>
</dbReference>
<comment type="cofactor">
    <cofactor evidence="1">
        <name>FAD</name>
        <dbReference type="ChEBI" id="CHEBI:57692"/>
    </cofactor>
</comment>
<evidence type="ECO:0000259" key="7">
    <source>
        <dbReference type="Pfam" id="PF07992"/>
    </source>
</evidence>
<evidence type="ECO:0000259" key="6">
    <source>
        <dbReference type="Pfam" id="PF02852"/>
    </source>
</evidence>